<dbReference type="PANTHER" id="PTHR33021">
    <property type="entry name" value="BLUE COPPER PROTEIN"/>
    <property type="match status" value="1"/>
</dbReference>
<accession>A0A5J9VYK2</accession>
<keyword evidence="2" id="KW-0813">Transport</keyword>
<evidence type="ECO:0000256" key="6">
    <source>
        <dbReference type="ARBA" id="ARBA00022982"/>
    </source>
</evidence>
<keyword evidence="9" id="KW-0472">Membrane</keyword>
<evidence type="ECO:0000256" key="2">
    <source>
        <dbReference type="ARBA" id="ARBA00022448"/>
    </source>
</evidence>
<keyword evidence="14" id="KW-1185">Reference proteome</keyword>
<keyword evidence="5" id="KW-0732">Signal</keyword>
<feature type="domain" description="Phytocyanin" evidence="12">
    <location>
        <begin position="1"/>
        <end position="103"/>
    </location>
</feature>
<dbReference type="EMBL" id="RWGY01000007">
    <property type="protein sequence ID" value="TVU41532.1"/>
    <property type="molecule type" value="Genomic_DNA"/>
</dbReference>
<keyword evidence="10" id="KW-1015">Disulfide bond</keyword>
<evidence type="ECO:0000259" key="12">
    <source>
        <dbReference type="PROSITE" id="PS51485"/>
    </source>
</evidence>
<dbReference type="PROSITE" id="PS51485">
    <property type="entry name" value="PHYTOCYANIN"/>
    <property type="match status" value="1"/>
</dbReference>
<comment type="caution">
    <text evidence="13">The sequence shown here is derived from an EMBL/GenBank/DDBJ whole genome shotgun (WGS) entry which is preliminary data.</text>
</comment>
<dbReference type="GO" id="GO:0009055">
    <property type="term" value="F:electron transfer activity"/>
    <property type="evidence" value="ECO:0007669"/>
    <property type="project" value="InterPro"/>
</dbReference>
<dbReference type="SUPFAM" id="SSF49503">
    <property type="entry name" value="Cupredoxins"/>
    <property type="match status" value="1"/>
</dbReference>
<evidence type="ECO:0000256" key="7">
    <source>
        <dbReference type="ARBA" id="ARBA00022989"/>
    </source>
</evidence>
<dbReference type="GO" id="GO:0009610">
    <property type="term" value="P:response to symbiotic fungus"/>
    <property type="evidence" value="ECO:0007669"/>
    <property type="project" value="UniProtKB-ARBA"/>
</dbReference>
<dbReference type="AlphaFoldDB" id="A0A5J9VYK2"/>
<evidence type="ECO:0000313" key="13">
    <source>
        <dbReference type="EMBL" id="TVU41532.1"/>
    </source>
</evidence>
<dbReference type="Pfam" id="PF02298">
    <property type="entry name" value="Cu_bind_like"/>
    <property type="match status" value="1"/>
</dbReference>
<name>A0A5J9VYK2_9POAL</name>
<keyword evidence="3" id="KW-0812">Transmembrane</keyword>
<dbReference type="InterPro" id="IPR039391">
    <property type="entry name" value="Phytocyanin-like"/>
</dbReference>
<gene>
    <name evidence="13" type="ORF">EJB05_15060</name>
</gene>
<dbReference type="Proteomes" id="UP000324897">
    <property type="component" value="Chromosome 4"/>
</dbReference>
<keyword evidence="8" id="KW-0186">Copper</keyword>
<evidence type="ECO:0000256" key="11">
    <source>
        <dbReference type="ARBA" id="ARBA00023180"/>
    </source>
</evidence>
<reference evidence="13 14" key="1">
    <citation type="journal article" date="2019" name="Sci. Rep.">
        <title>A high-quality genome of Eragrostis curvula grass provides insights into Poaceae evolution and supports new strategies to enhance forage quality.</title>
        <authorList>
            <person name="Carballo J."/>
            <person name="Santos B.A.C.M."/>
            <person name="Zappacosta D."/>
            <person name="Garbus I."/>
            <person name="Selva J.P."/>
            <person name="Gallo C.A."/>
            <person name="Diaz A."/>
            <person name="Albertini E."/>
            <person name="Caccamo M."/>
            <person name="Echenique V."/>
        </authorList>
    </citation>
    <scope>NUCLEOTIDE SEQUENCE [LARGE SCALE GENOMIC DNA]</scope>
    <source>
        <strain evidence="14">cv. Victoria</strain>
        <tissue evidence="13">Leaf</tissue>
    </source>
</reference>
<evidence type="ECO:0000256" key="8">
    <source>
        <dbReference type="ARBA" id="ARBA00023008"/>
    </source>
</evidence>
<keyword evidence="6" id="KW-0249">Electron transport</keyword>
<dbReference type="PANTHER" id="PTHR33021:SF557">
    <property type="entry name" value="OS07G0165900 PROTEIN"/>
    <property type="match status" value="1"/>
</dbReference>
<organism evidence="13 14">
    <name type="scientific">Eragrostis curvula</name>
    <name type="common">weeping love grass</name>
    <dbReference type="NCBI Taxonomy" id="38414"/>
    <lineage>
        <taxon>Eukaryota</taxon>
        <taxon>Viridiplantae</taxon>
        <taxon>Streptophyta</taxon>
        <taxon>Embryophyta</taxon>
        <taxon>Tracheophyta</taxon>
        <taxon>Spermatophyta</taxon>
        <taxon>Magnoliopsida</taxon>
        <taxon>Liliopsida</taxon>
        <taxon>Poales</taxon>
        <taxon>Poaceae</taxon>
        <taxon>PACMAD clade</taxon>
        <taxon>Chloridoideae</taxon>
        <taxon>Eragrostideae</taxon>
        <taxon>Eragrostidinae</taxon>
        <taxon>Eragrostis</taxon>
    </lineage>
</organism>
<proteinExistence type="predicted"/>
<feature type="non-terminal residue" evidence="13">
    <location>
        <position position="1"/>
    </location>
</feature>
<dbReference type="GO" id="GO:0005886">
    <property type="term" value="C:plasma membrane"/>
    <property type="evidence" value="ECO:0007669"/>
    <property type="project" value="TreeGrafter"/>
</dbReference>
<keyword evidence="4" id="KW-0479">Metal-binding</keyword>
<evidence type="ECO:0000256" key="9">
    <source>
        <dbReference type="ARBA" id="ARBA00023136"/>
    </source>
</evidence>
<dbReference type="Gramene" id="TVU41532">
    <property type="protein sequence ID" value="TVU41532"/>
    <property type="gene ID" value="EJB05_15060"/>
</dbReference>
<evidence type="ECO:0000256" key="10">
    <source>
        <dbReference type="ARBA" id="ARBA00023157"/>
    </source>
</evidence>
<keyword evidence="7" id="KW-1133">Transmembrane helix</keyword>
<sequence>MDWTVGDDGGWRARFNNTGWTDGKIFRVGDTLLFKYTKGQGQHTVVEVNGADFRACNLQGHWLGAWYTGNDVVKLVKPGRRWFICDVPGHCDGGMKMVINVVADIEAPTPAPAPLSWGL</sequence>
<evidence type="ECO:0000256" key="3">
    <source>
        <dbReference type="ARBA" id="ARBA00022692"/>
    </source>
</evidence>
<dbReference type="CDD" id="cd04216">
    <property type="entry name" value="Phytocyanin"/>
    <property type="match status" value="1"/>
</dbReference>
<evidence type="ECO:0000256" key="5">
    <source>
        <dbReference type="ARBA" id="ARBA00022729"/>
    </source>
</evidence>
<dbReference type="InterPro" id="IPR008972">
    <property type="entry name" value="Cupredoxin"/>
</dbReference>
<dbReference type="OrthoDB" id="656050at2759"/>
<dbReference type="FunFam" id="2.60.40.420:FF:000067">
    <property type="entry name" value="Cupredoxin superfamily protein"/>
    <property type="match status" value="1"/>
</dbReference>
<dbReference type="Gene3D" id="2.60.40.420">
    <property type="entry name" value="Cupredoxins - blue copper proteins"/>
    <property type="match status" value="1"/>
</dbReference>
<evidence type="ECO:0000256" key="1">
    <source>
        <dbReference type="ARBA" id="ARBA00004479"/>
    </source>
</evidence>
<protein>
    <recommendedName>
        <fullName evidence="12">Phytocyanin domain-containing protein</fullName>
    </recommendedName>
</protein>
<keyword evidence="11" id="KW-0325">Glycoprotein</keyword>
<comment type="subcellular location">
    <subcellularLocation>
        <location evidence="1">Membrane</location>
        <topology evidence="1">Single-pass type I membrane protein</topology>
    </subcellularLocation>
</comment>
<evidence type="ECO:0000313" key="14">
    <source>
        <dbReference type="Proteomes" id="UP000324897"/>
    </source>
</evidence>
<dbReference type="GO" id="GO:0046872">
    <property type="term" value="F:metal ion binding"/>
    <property type="evidence" value="ECO:0007669"/>
    <property type="project" value="UniProtKB-KW"/>
</dbReference>
<evidence type="ECO:0000256" key="4">
    <source>
        <dbReference type="ARBA" id="ARBA00022723"/>
    </source>
</evidence>
<dbReference type="InterPro" id="IPR003245">
    <property type="entry name" value="Phytocyanin_dom"/>
</dbReference>